<gene>
    <name evidence="1" type="ORF">psyc5s11_45000</name>
</gene>
<dbReference type="Gene3D" id="3.30.1930.10">
    <property type="entry name" value="capsid protein of prophage domain"/>
    <property type="match status" value="1"/>
</dbReference>
<proteinExistence type="predicted"/>
<keyword evidence="2" id="KW-1185">Reference proteome</keyword>
<dbReference type="Proteomes" id="UP000824633">
    <property type="component" value="Chromosome"/>
</dbReference>
<dbReference type="InterPro" id="IPR005564">
    <property type="entry name" value="Major_capsid_GpE"/>
</dbReference>
<evidence type="ECO:0000313" key="1">
    <source>
        <dbReference type="EMBL" id="BCZ48433.1"/>
    </source>
</evidence>
<accession>A0ABN6J3U8</accession>
<evidence type="ECO:0008006" key="3">
    <source>
        <dbReference type="Google" id="ProtNLM"/>
    </source>
</evidence>
<dbReference type="RefSeq" id="WP_224034696.1">
    <property type="nucleotide sequence ID" value="NZ_AP024849.1"/>
</dbReference>
<evidence type="ECO:0000313" key="2">
    <source>
        <dbReference type="Proteomes" id="UP000824633"/>
    </source>
</evidence>
<organism evidence="1 2">
    <name type="scientific">Clostridium gelidum</name>
    <dbReference type="NCBI Taxonomy" id="704125"/>
    <lineage>
        <taxon>Bacteria</taxon>
        <taxon>Bacillati</taxon>
        <taxon>Bacillota</taxon>
        <taxon>Clostridia</taxon>
        <taxon>Eubacteriales</taxon>
        <taxon>Clostridiaceae</taxon>
        <taxon>Clostridium</taxon>
    </lineage>
</organism>
<dbReference type="EMBL" id="AP024849">
    <property type="protein sequence ID" value="BCZ48433.1"/>
    <property type="molecule type" value="Genomic_DNA"/>
</dbReference>
<name>A0ABN6J3U8_9CLOT</name>
<reference evidence="2" key="1">
    <citation type="submission" date="2021-07" db="EMBL/GenBank/DDBJ databases">
        <title>Complete genome sequencing of a Clostridium isolate.</title>
        <authorList>
            <person name="Ueki A."/>
            <person name="Tonouchi A."/>
        </authorList>
    </citation>
    <scope>NUCLEOTIDE SEQUENCE [LARGE SCALE GENOMIC DNA]</scope>
    <source>
        <strain evidence="2">C5S11</strain>
    </source>
</reference>
<dbReference type="Pfam" id="PF03864">
    <property type="entry name" value="Phage_cap_E"/>
    <property type="match status" value="1"/>
</dbReference>
<dbReference type="Gene3D" id="3.15.30.10">
    <property type="entry name" value="putative capsid protein of prophage domain like"/>
    <property type="match status" value="1"/>
</dbReference>
<sequence length="338" mass="37709">MSIYETKTMLLAIEQKKPVFTFLRDTFFPNIETLLTEKAEVDIKKGKRKLAPFVAPRVGGKVMTREGFKTDVITTPKIAPIRVITADDIKKRTPGENVYSTKTPEERAALLLAKDLVELDEAITRREEWMCAQVVLGESIDIDVDGVKQNIDFGFTNTVTLSGAKLWSASTSKPLADLKTWRLKIIKATGKTPNMCLMADDVVDNFIENAAVQKLLDIQRLNIGAIEPSYQGNGVTFIGKLPSLGLELYSYSEYYIDDDGQEKQLIPTGKVIVGVSGSGKRYYGSVTQKEKGTWVTYEGDRIPKYTTDDKNEIDELRLTSRPLPTPEDVDSWVVATVL</sequence>
<protein>
    <recommendedName>
        <fullName evidence="3">Phage major capsid protein E</fullName>
    </recommendedName>
</protein>